<evidence type="ECO:0000256" key="5">
    <source>
        <dbReference type="ARBA" id="ARBA00022846"/>
    </source>
</evidence>
<evidence type="ECO:0000256" key="6">
    <source>
        <dbReference type="ARBA" id="ARBA00022989"/>
    </source>
</evidence>
<dbReference type="KEGG" id="aten:116301118"/>
<evidence type="ECO:0000256" key="8">
    <source>
        <dbReference type="ARBA" id="ARBA00023136"/>
    </source>
</evidence>
<dbReference type="GO" id="GO:0048240">
    <property type="term" value="P:sperm capacitation"/>
    <property type="evidence" value="ECO:0007669"/>
    <property type="project" value="TreeGrafter"/>
</dbReference>
<keyword evidence="2" id="KW-1003">Cell membrane</keyword>
<accession>A0A6P8IGN8</accession>
<evidence type="ECO:0000256" key="4">
    <source>
        <dbReference type="ARBA" id="ARBA00022729"/>
    </source>
</evidence>
<dbReference type="RefSeq" id="XP_031565987.1">
    <property type="nucleotide sequence ID" value="XM_031710127.1"/>
</dbReference>
<keyword evidence="16" id="KW-1185">Reference proteome</keyword>
<keyword evidence="10" id="KW-0325">Glycoprotein</keyword>
<keyword evidence="8 13" id="KW-0472">Membrane</keyword>
<dbReference type="GeneID" id="116301118"/>
<proteinExistence type="inferred from homology"/>
<reference evidence="17 18" key="1">
    <citation type="submission" date="2025-04" db="UniProtKB">
        <authorList>
            <consortium name="RefSeq"/>
        </authorList>
    </citation>
    <scope>IDENTIFICATION</scope>
    <source>
        <tissue evidence="17 18">Tentacle</tissue>
    </source>
</reference>
<protein>
    <submittedName>
        <fullName evidence="17">Cation channel sperm-associated protein subunit epsilon-like isoform X1</fullName>
    </submittedName>
    <submittedName>
        <fullName evidence="18">Cation channel sperm-associated protein subunit epsilon-like isoform X2</fullName>
    </submittedName>
</protein>
<evidence type="ECO:0000256" key="10">
    <source>
        <dbReference type="ARBA" id="ARBA00023180"/>
    </source>
</evidence>
<evidence type="ECO:0000313" key="18">
    <source>
        <dbReference type="RefSeq" id="XP_031565987.1"/>
    </source>
</evidence>
<evidence type="ECO:0000256" key="13">
    <source>
        <dbReference type="SAM" id="Phobius"/>
    </source>
</evidence>
<keyword evidence="6 13" id="KW-1133">Transmembrane helix</keyword>
<dbReference type="Proteomes" id="UP000515163">
    <property type="component" value="Unplaced"/>
</dbReference>
<sequence length="378" mass="42857">MILLLLVLSFAIFVGGLAFQDDSGSKHCLKHQVLIHDIKEKYFMDRGETIEIWAKIVHDLWKDNRLIAGVSDPSSLSFNLSCVQQATEFKGVVTRNMTAVIYESDPKPTYISNRTKNSSGEFEFYIKAFSQDDCNTAKVSTKIIVGCPTTRRLQIHGRTFEGCDEYKVYNYTIQREQFNGNTSKVVHYDFKNLGCPITSIINSQFKPTVHRYDNDKFVTEVTGDFLLWEKHGRNSYHYSRTMRQAGCVRAPQEWSEMIDGLKAIEVDREWKQQVHHSCFNLNGSNFKDDSNMDMPYEITNSTGGSAVIWNDGGLYVFKLRIIDPHTSFCDLTAEFAVNVGFTDTTPEHVPTFVVLGASCLGILLGTVVAYLIDAYCLC</sequence>
<keyword evidence="11" id="KW-0966">Cell projection</keyword>
<evidence type="ECO:0000259" key="15">
    <source>
        <dbReference type="Pfam" id="PF22850"/>
    </source>
</evidence>
<evidence type="ECO:0000256" key="11">
    <source>
        <dbReference type="ARBA" id="ARBA00023273"/>
    </source>
</evidence>
<feature type="signal peptide" evidence="14">
    <location>
        <begin position="1"/>
        <end position="18"/>
    </location>
</feature>
<name>A0A6P8IGN8_ACTTE</name>
<comment type="subcellular location">
    <subcellularLocation>
        <location evidence="12">Cell projection</location>
        <location evidence="12">Cilium</location>
        <location evidence="12">Flagellum membrane</location>
        <topology evidence="12">Single-pass type I membrane protein</topology>
    </subcellularLocation>
</comment>
<keyword evidence="9" id="KW-1015">Disulfide bond</keyword>
<feature type="transmembrane region" description="Helical" evidence="13">
    <location>
        <begin position="352"/>
        <end position="372"/>
    </location>
</feature>
<keyword evidence="5" id="KW-0282">Flagellum</keyword>
<dbReference type="InterPro" id="IPR028751">
    <property type="entry name" value="CATSPERD/E"/>
</dbReference>
<evidence type="ECO:0000256" key="12">
    <source>
        <dbReference type="ARBA" id="ARBA00037793"/>
    </source>
</evidence>
<dbReference type="PANTHER" id="PTHR33722:SF1">
    <property type="entry name" value="CATION CHANNEL SPERM-ASSOCIATED AUXILIARY SUBUNIT DELTA"/>
    <property type="match status" value="1"/>
</dbReference>
<evidence type="ECO:0000256" key="7">
    <source>
        <dbReference type="ARBA" id="ARBA00023069"/>
    </source>
</evidence>
<evidence type="ECO:0000256" key="14">
    <source>
        <dbReference type="SAM" id="SignalP"/>
    </source>
</evidence>
<dbReference type="AlphaFoldDB" id="A0A6P8IGN8"/>
<dbReference type="PANTHER" id="PTHR33722">
    <property type="entry name" value="CATION CHANNEL SPERM-ASSOCIATED PROTEIN SUBUNIT DELTA-RELATED"/>
    <property type="match status" value="1"/>
</dbReference>
<dbReference type="RefSeq" id="XP_031565986.1">
    <property type="nucleotide sequence ID" value="XM_031710126.1"/>
</dbReference>
<evidence type="ECO:0000313" key="17">
    <source>
        <dbReference type="RefSeq" id="XP_031565986.1"/>
    </source>
</evidence>
<keyword evidence="3 13" id="KW-0812">Transmembrane</keyword>
<dbReference type="InterPro" id="IPR053814">
    <property type="entry name" value="CATSPERD/E_C"/>
</dbReference>
<gene>
    <name evidence="17 18" type="primary">LOC116301118</name>
</gene>
<keyword evidence="7" id="KW-0969">Cilium</keyword>
<keyword evidence="4 14" id="KW-0732">Signal</keyword>
<dbReference type="GO" id="GO:0097228">
    <property type="term" value="C:sperm principal piece"/>
    <property type="evidence" value="ECO:0007669"/>
    <property type="project" value="TreeGrafter"/>
</dbReference>
<comment type="similarity">
    <text evidence="1">Belongs to the CATSPERD family.</text>
</comment>
<evidence type="ECO:0000256" key="9">
    <source>
        <dbReference type="ARBA" id="ARBA00023157"/>
    </source>
</evidence>
<dbReference type="GO" id="GO:0030317">
    <property type="term" value="P:flagellated sperm motility"/>
    <property type="evidence" value="ECO:0007669"/>
    <property type="project" value="TreeGrafter"/>
</dbReference>
<feature type="domain" description="CATSPERD/E C-terminal" evidence="15">
    <location>
        <begin position="177"/>
        <end position="372"/>
    </location>
</feature>
<organism evidence="16 18">
    <name type="scientific">Actinia tenebrosa</name>
    <name type="common">Australian red waratah sea anemone</name>
    <dbReference type="NCBI Taxonomy" id="6105"/>
    <lineage>
        <taxon>Eukaryota</taxon>
        <taxon>Metazoa</taxon>
        <taxon>Cnidaria</taxon>
        <taxon>Anthozoa</taxon>
        <taxon>Hexacorallia</taxon>
        <taxon>Actiniaria</taxon>
        <taxon>Actiniidae</taxon>
        <taxon>Actinia</taxon>
    </lineage>
</organism>
<dbReference type="Pfam" id="PF22850">
    <property type="entry name" value="CATSPERD-E_C"/>
    <property type="match status" value="1"/>
</dbReference>
<evidence type="ECO:0000313" key="16">
    <source>
        <dbReference type="Proteomes" id="UP000515163"/>
    </source>
</evidence>
<dbReference type="OrthoDB" id="5968869at2759"/>
<evidence type="ECO:0000256" key="2">
    <source>
        <dbReference type="ARBA" id="ARBA00022475"/>
    </source>
</evidence>
<evidence type="ECO:0000256" key="1">
    <source>
        <dbReference type="ARBA" id="ARBA00010246"/>
    </source>
</evidence>
<dbReference type="GO" id="GO:0036128">
    <property type="term" value="C:CatSper complex"/>
    <property type="evidence" value="ECO:0007669"/>
    <property type="project" value="InterPro"/>
</dbReference>
<evidence type="ECO:0000256" key="3">
    <source>
        <dbReference type="ARBA" id="ARBA00022692"/>
    </source>
</evidence>
<feature type="chain" id="PRO_5044653181" evidence="14">
    <location>
        <begin position="19"/>
        <end position="378"/>
    </location>
</feature>